<accession>A0AAN6GJF8</accession>
<dbReference type="Pfam" id="PF06999">
    <property type="entry name" value="Suc_Fer-like"/>
    <property type="match status" value="1"/>
</dbReference>
<dbReference type="Gene3D" id="3.40.30.10">
    <property type="entry name" value="Glutaredoxin"/>
    <property type="match status" value="1"/>
</dbReference>
<dbReference type="PANTHER" id="PTHR31902:SF14">
    <property type="entry name" value="ACTIN PATCHES DISTAL PROTEIN 1"/>
    <property type="match status" value="1"/>
</dbReference>
<evidence type="ECO:0000313" key="3">
    <source>
        <dbReference type="Proteomes" id="UP001176517"/>
    </source>
</evidence>
<feature type="region of interest" description="Disordered" evidence="1">
    <location>
        <begin position="288"/>
        <end position="338"/>
    </location>
</feature>
<dbReference type="Proteomes" id="UP001176517">
    <property type="component" value="Unassembled WGS sequence"/>
</dbReference>
<organism evidence="2 3">
    <name type="scientific">Tilletia horrida</name>
    <dbReference type="NCBI Taxonomy" id="155126"/>
    <lineage>
        <taxon>Eukaryota</taxon>
        <taxon>Fungi</taxon>
        <taxon>Dikarya</taxon>
        <taxon>Basidiomycota</taxon>
        <taxon>Ustilaginomycotina</taxon>
        <taxon>Exobasidiomycetes</taxon>
        <taxon>Tilletiales</taxon>
        <taxon>Tilletiaceae</taxon>
        <taxon>Tilletia</taxon>
    </lineage>
</organism>
<evidence type="ECO:0000313" key="2">
    <source>
        <dbReference type="EMBL" id="KAK0544263.1"/>
    </source>
</evidence>
<dbReference type="PANTHER" id="PTHR31902">
    <property type="entry name" value="ACTIN PATCHES DISTAL PROTEIN 1"/>
    <property type="match status" value="1"/>
</dbReference>
<evidence type="ECO:0000256" key="1">
    <source>
        <dbReference type="SAM" id="MobiDB-lite"/>
    </source>
</evidence>
<gene>
    <name evidence="2" type="ORF">OC846_006139</name>
</gene>
<proteinExistence type="predicted"/>
<dbReference type="AlphaFoldDB" id="A0AAN6GJF8"/>
<dbReference type="InterPro" id="IPR009737">
    <property type="entry name" value="Aim32/Apd1-like"/>
</dbReference>
<sequence>MLRTLSRIAVTASCLSRPSVLLGSSRSRSTLAPLTDDEELSLRAQGVPLCGHEQACADCAEPFDEDNPPSYLSKAQLDLWKQQKIDLSPNSLLSTAHPDPFRTHALISTGKTDWIREVSQEFGSLAELFRKFVAADRMLDPPPAAQDPGSKLPEGVWTNSSASRVVFNNSSHVSSPQHDASAESGKTHNLMLFPSFQLVINVPAPVQERGKSNESLLQAIWNLYIRGACERVSEEDKQLVKDQKVKRWTLPYRAVVLICSHQERDARCGIAASLLASSLRHHAEAAGWKVDERGDTVPRSPSETSTPARRELSDANLSHDGAQSRAQDAQGKGTDDDNENTLGIFRISHIGGHKFAGNVIVYFSSGAGLWYGRVSPVRDAKLLFEKTIVQGTVIPEFLRAGINLAKLPAASSTKGEA</sequence>
<dbReference type="EMBL" id="JAPDMZ010000293">
    <property type="protein sequence ID" value="KAK0544263.1"/>
    <property type="molecule type" value="Genomic_DNA"/>
</dbReference>
<protein>
    <recommendedName>
        <fullName evidence="4">Sucrase/ferredoxin-like-domain-containing protein</fullName>
    </recommendedName>
</protein>
<keyword evidence="3" id="KW-1185">Reference proteome</keyword>
<comment type="caution">
    <text evidence="2">The sequence shown here is derived from an EMBL/GenBank/DDBJ whole genome shotgun (WGS) entry which is preliminary data.</text>
</comment>
<name>A0AAN6GJF8_9BASI</name>
<reference evidence="2" key="1">
    <citation type="journal article" date="2023" name="PhytoFront">
        <title>Draft Genome Resources of Seven Strains of Tilletia horrida, Causal Agent of Kernel Smut of Rice.</title>
        <authorList>
            <person name="Khanal S."/>
            <person name="Antony Babu S."/>
            <person name="Zhou X.G."/>
        </authorList>
    </citation>
    <scope>NUCLEOTIDE SEQUENCE</scope>
    <source>
        <strain evidence="2">TX6</strain>
    </source>
</reference>
<evidence type="ECO:0008006" key="4">
    <source>
        <dbReference type="Google" id="ProtNLM"/>
    </source>
</evidence>
<dbReference type="CDD" id="cd03062">
    <property type="entry name" value="TRX_Fd_Sucrase"/>
    <property type="match status" value="1"/>
</dbReference>